<keyword evidence="5" id="KW-1185">Reference proteome</keyword>
<feature type="region of interest" description="Disordered" evidence="2">
    <location>
        <begin position="124"/>
        <end position="151"/>
    </location>
</feature>
<dbReference type="AlphaFoldDB" id="A0A9P8L5Q0"/>
<accession>A0A9P8L5Q0</accession>
<dbReference type="Gene3D" id="3.60.130.10">
    <property type="entry name" value="Clavaminate synthase-like"/>
    <property type="match status" value="1"/>
</dbReference>
<reference evidence="4" key="1">
    <citation type="submission" date="2021-03" db="EMBL/GenBank/DDBJ databases">
        <title>Comparative genomics and phylogenomic investigation of the class Geoglossomycetes provide insights into ecological specialization and systematics.</title>
        <authorList>
            <person name="Melie T."/>
            <person name="Pirro S."/>
            <person name="Miller A.N."/>
            <person name="Quandt A."/>
        </authorList>
    </citation>
    <scope>NUCLEOTIDE SEQUENCE</scope>
    <source>
        <strain evidence="4">CAQ_001_2017</strain>
    </source>
</reference>
<feature type="domain" description="TauD/TfdA-like" evidence="3">
    <location>
        <begin position="32"/>
        <end position="100"/>
    </location>
</feature>
<dbReference type="Proteomes" id="UP000750711">
    <property type="component" value="Unassembled WGS sequence"/>
</dbReference>
<dbReference type="EMBL" id="JAGHQM010001361">
    <property type="protein sequence ID" value="KAH0555780.1"/>
    <property type="molecule type" value="Genomic_DNA"/>
</dbReference>
<dbReference type="InterPro" id="IPR003819">
    <property type="entry name" value="TauD/TfdA-like"/>
</dbReference>
<sequence length="151" mass="17574">MRDKPSINRPLLYNSGTYATLLCFRRPFVTTPPYNRRQGNLYPISPVQKEALDTVHYTAHSLRFAIKLDRGDISFTNNLRVLHARESFRDAWPPRHIQRLIVREPSERYKLPVGLTDIWRQLFGDGDPEKPKNESFRPENAAGDPLFRLNG</sequence>
<name>A0A9P8L5Q0_9PEZI</name>
<proteinExistence type="predicted"/>
<comment type="caution">
    <text evidence="4">The sequence shown here is derived from an EMBL/GenBank/DDBJ whole genome shotgun (WGS) entry which is preliminary data.</text>
</comment>
<evidence type="ECO:0000259" key="3">
    <source>
        <dbReference type="Pfam" id="PF02668"/>
    </source>
</evidence>
<protein>
    <recommendedName>
        <fullName evidence="3">TauD/TfdA-like domain-containing protein</fullName>
    </recommendedName>
</protein>
<feature type="compositionally biased region" description="Basic and acidic residues" evidence="2">
    <location>
        <begin position="127"/>
        <end position="137"/>
    </location>
</feature>
<evidence type="ECO:0000256" key="2">
    <source>
        <dbReference type="SAM" id="MobiDB-lite"/>
    </source>
</evidence>
<evidence type="ECO:0000313" key="5">
    <source>
        <dbReference type="Proteomes" id="UP000750711"/>
    </source>
</evidence>
<organism evidence="4 5">
    <name type="scientific">Trichoglossum hirsutum</name>
    <dbReference type="NCBI Taxonomy" id="265104"/>
    <lineage>
        <taxon>Eukaryota</taxon>
        <taxon>Fungi</taxon>
        <taxon>Dikarya</taxon>
        <taxon>Ascomycota</taxon>
        <taxon>Pezizomycotina</taxon>
        <taxon>Geoglossomycetes</taxon>
        <taxon>Geoglossales</taxon>
        <taxon>Geoglossaceae</taxon>
        <taxon>Trichoglossum</taxon>
    </lineage>
</organism>
<dbReference type="SUPFAM" id="SSF51197">
    <property type="entry name" value="Clavaminate synthase-like"/>
    <property type="match status" value="1"/>
</dbReference>
<dbReference type="GO" id="GO:0016491">
    <property type="term" value="F:oxidoreductase activity"/>
    <property type="evidence" value="ECO:0007669"/>
    <property type="project" value="UniProtKB-KW"/>
</dbReference>
<evidence type="ECO:0000313" key="4">
    <source>
        <dbReference type="EMBL" id="KAH0555780.1"/>
    </source>
</evidence>
<dbReference type="InterPro" id="IPR042098">
    <property type="entry name" value="TauD-like_sf"/>
</dbReference>
<gene>
    <name evidence="4" type="ORF">GP486_006276</name>
</gene>
<keyword evidence="1" id="KW-0560">Oxidoreductase</keyword>
<dbReference type="Pfam" id="PF02668">
    <property type="entry name" value="TauD"/>
    <property type="match status" value="1"/>
</dbReference>
<evidence type="ECO:0000256" key="1">
    <source>
        <dbReference type="ARBA" id="ARBA00023002"/>
    </source>
</evidence>